<feature type="transmembrane region" description="Helical" evidence="2">
    <location>
        <begin position="60"/>
        <end position="78"/>
    </location>
</feature>
<dbReference type="EMBL" id="MU129007">
    <property type="protein sequence ID" value="KAF9510983.1"/>
    <property type="molecule type" value="Genomic_DNA"/>
</dbReference>
<proteinExistence type="predicted"/>
<evidence type="ECO:0000256" key="2">
    <source>
        <dbReference type="SAM" id="Phobius"/>
    </source>
</evidence>
<feature type="transmembrane region" description="Helical" evidence="2">
    <location>
        <begin position="90"/>
        <end position="113"/>
    </location>
</feature>
<feature type="transmembrane region" description="Helical" evidence="2">
    <location>
        <begin position="207"/>
        <end position="227"/>
    </location>
</feature>
<protein>
    <recommendedName>
        <fullName evidence="3">DUF6533 domain-containing protein</fullName>
    </recommendedName>
</protein>
<dbReference type="InterPro" id="IPR045340">
    <property type="entry name" value="DUF6533"/>
</dbReference>
<comment type="caution">
    <text evidence="4">The sequence shown here is derived from an EMBL/GenBank/DDBJ whole genome shotgun (WGS) entry which is preliminary data.</text>
</comment>
<reference evidence="4" key="1">
    <citation type="journal article" date="2020" name="Nat. Commun.">
        <title>Large-scale genome sequencing of mycorrhizal fungi provides insights into the early evolution of symbiotic traits.</title>
        <authorList>
            <person name="Miyauchi S."/>
            <person name="Kiss E."/>
            <person name="Kuo A."/>
            <person name="Drula E."/>
            <person name="Kohler A."/>
            <person name="Sanchez-Garcia M."/>
            <person name="Morin E."/>
            <person name="Andreopoulos B."/>
            <person name="Barry K.W."/>
            <person name="Bonito G."/>
            <person name="Buee M."/>
            <person name="Carver A."/>
            <person name="Chen C."/>
            <person name="Cichocki N."/>
            <person name="Clum A."/>
            <person name="Culley D."/>
            <person name="Crous P.W."/>
            <person name="Fauchery L."/>
            <person name="Girlanda M."/>
            <person name="Hayes R.D."/>
            <person name="Keri Z."/>
            <person name="LaButti K."/>
            <person name="Lipzen A."/>
            <person name="Lombard V."/>
            <person name="Magnuson J."/>
            <person name="Maillard F."/>
            <person name="Murat C."/>
            <person name="Nolan M."/>
            <person name="Ohm R.A."/>
            <person name="Pangilinan J."/>
            <person name="Pereira M.F."/>
            <person name="Perotto S."/>
            <person name="Peter M."/>
            <person name="Pfister S."/>
            <person name="Riley R."/>
            <person name="Sitrit Y."/>
            <person name="Stielow J.B."/>
            <person name="Szollosi G."/>
            <person name="Zifcakova L."/>
            <person name="Stursova M."/>
            <person name="Spatafora J.W."/>
            <person name="Tedersoo L."/>
            <person name="Vaario L.M."/>
            <person name="Yamada A."/>
            <person name="Yan M."/>
            <person name="Wang P."/>
            <person name="Xu J."/>
            <person name="Bruns T."/>
            <person name="Baldrian P."/>
            <person name="Vilgalys R."/>
            <person name="Dunand C."/>
            <person name="Henrissat B."/>
            <person name="Grigoriev I.V."/>
            <person name="Hibbett D."/>
            <person name="Nagy L.G."/>
            <person name="Martin F.M."/>
        </authorList>
    </citation>
    <scope>NUCLEOTIDE SEQUENCE</scope>
    <source>
        <strain evidence="4">UP504</strain>
    </source>
</reference>
<organism evidence="4 5">
    <name type="scientific">Hydnum rufescens UP504</name>
    <dbReference type="NCBI Taxonomy" id="1448309"/>
    <lineage>
        <taxon>Eukaryota</taxon>
        <taxon>Fungi</taxon>
        <taxon>Dikarya</taxon>
        <taxon>Basidiomycota</taxon>
        <taxon>Agaricomycotina</taxon>
        <taxon>Agaricomycetes</taxon>
        <taxon>Cantharellales</taxon>
        <taxon>Hydnaceae</taxon>
        <taxon>Hydnum</taxon>
    </lineage>
</organism>
<feature type="domain" description="DUF6533" evidence="3">
    <location>
        <begin position="23"/>
        <end position="68"/>
    </location>
</feature>
<dbReference type="OrthoDB" id="2626017at2759"/>
<evidence type="ECO:0000313" key="5">
    <source>
        <dbReference type="Proteomes" id="UP000886523"/>
    </source>
</evidence>
<feature type="transmembrane region" description="Helical" evidence="2">
    <location>
        <begin position="125"/>
        <end position="148"/>
    </location>
</feature>
<evidence type="ECO:0000313" key="4">
    <source>
        <dbReference type="EMBL" id="KAF9510983.1"/>
    </source>
</evidence>
<evidence type="ECO:0000256" key="1">
    <source>
        <dbReference type="SAM" id="MobiDB-lite"/>
    </source>
</evidence>
<feature type="transmembrane region" description="Helical" evidence="2">
    <location>
        <begin position="168"/>
        <end position="186"/>
    </location>
</feature>
<keyword evidence="2" id="KW-1133">Transmembrane helix</keyword>
<gene>
    <name evidence="4" type="ORF">BS47DRAFT_1347305</name>
</gene>
<evidence type="ECO:0000259" key="3">
    <source>
        <dbReference type="Pfam" id="PF20151"/>
    </source>
</evidence>
<sequence length="419" mass="46812">MSSIQQLLPPSLALGPHLSAARYFLVCSLTVAAWDTLVLSPRTWRLQRTPGWPLLKVIYLLLRYIMPIEFIAIGVTYLDPNFSESSCRRFYLFEPIMTAVLMMLSSSALVIRASAIYEQSLRVKIPLSALLLVQFAVHFASCFFYRIVPLKPTQGCIPGPQHDWVGVYWAPPTLLYIITFVLALNRSIISLRTRHISWWKLTIRDGLTLYAVVMGINLINLLYFFLIKAQDEADPVKTIVTSMTTVLTVTMTMRIILNVRGSLYSGGTFDLSATSRGTTSQSNPGSSPQRQRQSSHLDVKSKQSGNGIGPSSDYVVKDTDAAASEMFESPVTSEITQHSSPEARLSPLQRPHLEEDLESYDPYLYDSHPFATSLPASYGESHHSTITRAGVRPLPRPVPMVSMDPAARRRKEVWDAEAS</sequence>
<dbReference type="Proteomes" id="UP000886523">
    <property type="component" value="Unassembled WGS sequence"/>
</dbReference>
<keyword evidence="2" id="KW-0472">Membrane</keyword>
<feature type="region of interest" description="Disordered" evidence="1">
    <location>
        <begin position="274"/>
        <end position="314"/>
    </location>
</feature>
<feature type="compositionally biased region" description="Low complexity" evidence="1">
    <location>
        <begin position="280"/>
        <end position="294"/>
    </location>
</feature>
<feature type="transmembrane region" description="Helical" evidence="2">
    <location>
        <begin position="239"/>
        <end position="257"/>
    </location>
</feature>
<accession>A0A9P6DTV4</accession>
<dbReference type="Pfam" id="PF20151">
    <property type="entry name" value="DUF6533"/>
    <property type="match status" value="1"/>
</dbReference>
<keyword evidence="2" id="KW-0812">Transmembrane</keyword>
<dbReference type="AlphaFoldDB" id="A0A9P6DTV4"/>
<keyword evidence="5" id="KW-1185">Reference proteome</keyword>
<name>A0A9P6DTV4_9AGAM</name>
<feature type="transmembrane region" description="Helical" evidence="2">
    <location>
        <begin position="20"/>
        <end position="39"/>
    </location>
</feature>
<feature type="region of interest" description="Disordered" evidence="1">
    <location>
        <begin position="376"/>
        <end position="419"/>
    </location>
</feature>